<dbReference type="PANTHER" id="PTHR11461:SF211">
    <property type="entry name" value="GH10112P-RELATED"/>
    <property type="match status" value="1"/>
</dbReference>
<gene>
    <name evidence="11" type="ORF">APLA_LOCUS13289</name>
</gene>
<dbReference type="InterPro" id="IPR042185">
    <property type="entry name" value="Serpin_sf_2"/>
</dbReference>
<reference evidence="11 12" key="1">
    <citation type="submission" date="2020-04" db="EMBL/GenBank/DDBJ databases">
        <authorList>
            <person name="Wallbank WR R."/>
            <person name="Pardo Diaz C."/>
            <person name="Kozak K."/>
            <person name="Martin S."/>
            <person name="Jiggins C."/>
            <person name="Moest M."/>
            <person name="Warren A I."/>
            <person name="Byers J.R.P. K."/>
            <person name="Montejo-Kovacevich G."/>
            <person name="Yen C E."/>
        </authorList>
    </citation>
    <scope>NUCLEOTIDE SEQUENCE [LARGE SCALE GENOMIC DNA]</scope>
</reference>
<protein>
    <recommendedName>
        <fullName evidence="10">Serpin domain-containing protein</fullName>
    </recommendedName>
</protein>
<dbReference type="SMART" id="SM00093">
    <property type="entry name" value="SERPIN"/>
    <property type="match status" value="1"/>
</dbReference>
<dbReference type="InterPro" id="IPR036186">
    <property type="entry name" value="Serpin_sf"/>
</dbReference>
<evidence type="ECO:0000256" key="5">
    <source>
        <dbReference type="ARBA" id="ARBA00022729"/>
    </source>
</evidence>
<evidence type="ECO:0000256" key="3">
    <source>
        <dbReference type="ARBA" id="ARBA00022525"/>
    </source>
</evidence>
<dbReference type="PANTHER" id="PTHR11461">
    <property type="entry name" value="SERINE PROTEASE INHIBITOR, SERPIN"/>
    <property type="match status" value="1"/>
</dbReference>
<dbReference type="SUPFAM" id="SSF56574">
    <property type="entry name" value="Serpins"/>
    <property type="match status" value="1"/>
</dbReference>
<evidence type="ECO:0000256" key="1">
    <source>
        <dbReference type="ARBA" id="ARBA00004613"/>
    </source>
</evidence>
<dbReference type="AlphaFoldDB" id="A0A8S1B1N2"/>
<evidence type="ECO:0000313" key="11">
    <source>
        <dbReference type="EMBL" id="CAB3252055.1"/>
    </source>
</evidence>
<feature type="domain" description="Serpin" evidence="10">
    <location>
        <begin position="33"/>
        <end position="391"/>
    </location>
</feature>
<dbReference type="InterPro" id="IPR042178">
    <property type="entry name" value="Serpin_sf_1"/>
</dbReference>
<dbReference type="EMBL" id="CADEBC010000552">
    <property type="protein sequence ID" value="CAB3252055.1"/>
    <property type="molecule type" value="Genomic_DNA"/>
</dbReference>
<keyword evidence="5 9" id="KW-0732">Signal</keyword>
<proteinExistence type="inferred from homology"/>
<comment type="subcellular location">
    <subcellularLocation>
        <location evidence="1">Secreted</location>
    </subcellularLocation>
</comment>
<sequence length="391" mass="43334">MKLILCLTTLVAAVMAESELGKVLKAGNDQFTAKMFQEVVKIEKGKSSVLSAFSVLTPLAQLALASVGESHDELLRVIGFPNDDTTKEVFTEVNNRLKNVKGVELKQANKLYIAENVALNDNFAAVSKSVFDSEFKNIKFSDSVAAANEINAWVEDHTNKRIKNLVDENSITPNTVAVLVNAIYFKGKWQNKFDKDRTEDRDFHVTKDKTVTVKMMNKLADFKYGESQELDAQLVELPYEGNDTSLVVILPKKVDGIDDLIQKLSDYAALNKALDNMYEQEVDVSLPRFKIETTTNLKKVLENMNIKKLFTPGEAQLSNLLKSGDLYVSDAVQKAFIEVNEEGAEAAAANTIVVGLTSAIISATPTFNADHPFVFLLMKKDTILFNGVYQS</sequence>
<feature type="chain" id="PRO_5035888974" description="Serpin domain-containing protein" evidence="9">
    <location>
        <begin position="17"/>
        <end position="391"/>
    </location>
</feature>
<dbReference type="FunFam" id="2.30.39.10:FF:000030">
    <property type="entry name" value="Serpin 2"/>
    <property type="match status" value="1"/>
</dbReference>
<comment type="similarity">
    <text evidence="2 8">Belongs to the serpin family.</text>
</comment>
<keyword evidence="3" id="KW-0964">Secreted</keyword>
<organism evidence="11 12">
    <name type="scientific">Arctia plantaginis</name>
    <name type="common">Wood tiger moth</name>
    <name type="synonym">Phalaena plantaginis</name>
    <dbReference type="NCBI Taxonomy" id="874455"/>
    <lineage>
        <taxon>Eukaryota</taxon>
        <taxon>Metazoa</taxon>
        <taxon>Ecdysozoa</taxon>
        <taxon>Arthropoda</taxon>
        <taxon>Hexapoda</taxon>
        <taxon>Insecta</taxon>
        <taxon>Pterygota</taxon>
        <taxon>Neoptera</taxon>
        <taxon>Endopterygota</taxon>
        <taxon>Lepidoptera</taxon>
        <taxon>Glossata</taxon>
        <taxon>Ditrysia</taxon>
        <taxon>Noctuoidea</taxon>
        <taxon>Erebidae</taxon>
        <taxon>Arctiinae</taxon>
        <taxon>Arctia</taxon>
    </lineage>
</organism>
<evidence type="ECO:0000256" key="2">
    <source>
        <dbReference type="ARBA" id="ARBA00009500"/>
    </source>
</evidence>
<feature type="signal peptide" evidence="9">
    <location>
        <begin position="1"/>
        <end position="16"/>
    </location>
</feature>
<dbReference type="PROSITE" id="PS00284">
    <property type="entry name" value="SERPIN"/>
    <property type="match status" value="1"/>
</dbReference>
<dbReference type="InterPro" id="IPR023796">
    <property type="entry name" value="Serpin_dom"/>
</dbReference>
<evidence type="ECO:0000256" key="6">
    <source>
        <dbReference type="ARBA" id="ARBA00022900"/>
    </source>
</evidence>
<name>A0A8S1B1N2_ARCPL</name>
<evidence type="ECO:0000259" key="10">
    <source>
        <dbReference type="SMART" id="SM00093"/>
    </source>
</evidence>
<evidence type="ECO:0000256" key="8">
    <source>
        <dbReference type="RuleBase" id="RU000411"/>
    </source>
</evidence>
<dbReference type="GO" id="GO:0004867">
    <property type="term" value="F:serine-type endopeptidase inhibitor activity"/>
    <property type="evidence" value="ECO:0007669"/>
    <property type="project" value="UniProtKB-KW"/>
</dbReference>
<dbReference type="GO" id="GO:0005615">
    <property type="term" value="C:extracellular space"/>
    <property type="evidence" value="ECO:0007669"/>
    <property type="project" value="InterPro"/>
</dbReference>
<keyword evidence="7" id="KW-0325">Glycoprotein</keyword>
<comment type="caution">
    <text evidence="11">The sequence shown here is derived from an EMBL/GenBank/DDBJ whole genome shotgun (WGS) entry which is preliminary data.</text>
</comment>
<keyword evidence="6" id="KW-0722">Serine protease inhibitor</keyword>
<keyword evidence="4" id="KW-0646">Protease inhibitor</keyword>
<dbReference type="Pfam" id="PF00079">
    <property type="entry name" value="Serpin"/>
    <property type="match status" value="1"/>
</dbReference>
<dbReference type="CDD" id="cd19579">
    <property type="entry name" value="serpin1K-like"/>
    <property type="match status" value="1"/>
</dbReference>
<dbReference type="Proteomes" id="UP000494106">
    <property type="component" value="Unassembled WGS sequence"/>
</dbReference>
<accession>A0A8S1B1N2</accession>
<dbReference type="Gene3D" id="2.30.39.10">
    <property type="entry name" value="Alpha-1-antitrypsin, domain 1"/>
    <property type="match status" value="1"/>
</dbReference>
<dbReference type="InterPro" id="IPR023795">
    <property type="entry name" value="Serpin_CS"/>
</dbReference>
<evidence type="ECO:0000256" key="4">
    <source>
        <dbReference type="ARBA" id="ARBA00022690"/>
    </source>
</evidence>
<dbReference type="InterPro" id="IPR000215">
    <property type="entry name" value="Serpin_fam"/>
</dbReference>
<keyword evidence="12" id="KW-1185">Reference proteome</keyword>
<evidence type="ECO:0000256" key="7">
    <source>
        <dbReference type="ARBA" id="ARBA00023180"/>
    </source>
</evidence>
<dbReference type="Gene3D" id="3.30.497.10">
    <property type="entry name" value="Antithrombin, subunit I, domain 2"/>
    <property type="match status" value="1"/>
</dbReference>
<evidence type="ECO:0000256" key="9">
    <source>
        <dbReference type="SAM" id="SignalP"/>
    </source>
</evidence>
<dbReference type="OrthoDB" id="671595at2759"/>
<evidence type="ECO:0000313" key="12">
    <source>
        <dbReference type="Proteomes" id="UP000494106"/>
    </source>
</evidence>